<dbReference type="OrthoDB" id="122531at2"/>
<evidence type="ECO:0000259" key="2">
    <source>
        <dbReference type="Pfam" id="PF13474"/>
    </source>
</evidence>
<dbReference type="InterPro" id="IPR037401">
    <property type="entry name" value="SnoaL-like"/>
</dbReference>
<reference evidence="4" key="1">
    <citation type="submission" date="2012-06" db="EMBL/GenBank/DDBJ databases">
        <title>Complete sequence of chromosome of Desulfomonile tiedjei DSM 6799.</title>
        <authorList>
            <person name="Lucas S."/>
            <person name="Copeland A."/>
            <person name="Lapidus A."/>
            <person name="Glavina del Rio T."/>
            <person name="Dalin E."/>
            <person name="Tice H."/>
            <person name="Bruce D."/>
            <person name="Goodwin L."/>
            <person name="Pitluck S."/>
            <person name="Peters L."/>
            <person name="Ovchinnikova G."/>
            <person name="Zeytun A."/>
            <person name="Lu M."/>
            <person name="Kyrpides N."/>
            <person name="Mavromatis K."/>
            <person name="Ivanova N."/>
            <person name="Brettin T."/>
            <person name="Detter J.C."/>
            <person name="Han C."/>
            <person name="Larimer F."/>
            <person name="Land M."/>
            <person name="Hauser L."/>
            <person name="Markowitz V."/>
            <person name="Cheng J.-F."/>
            <person name="Hugenholtz P."/>
            <person name="Woyke T."/>
            <person name="Wu D."/>
            <person name="Spring S."/>
            <person name="Schroeder M."/>
            <person name="Brambilla E."/>
            <person name="Klenk H.-P."/>
            <person name="Eisen J.A."/>
        </authorList>
    </citation>
    <scope>NUCLEOTIDE SEQUENCE [LARGE SCALE GENOMIC DNA]</scope>
    <source>
        <strain evidence="4">ATCC 49306 / DSM 6799 / DCB-1</strain>
    </source>
</reference>
<dbReference type="AlphaFoldDB" id="I4C5S0"/>
<dbReference type="NCBIfam" id="TIGR02246">
    <property type="entry name" value="SgcJ/EcaC family oxidoreductase"/>
    <property type="match status" value="1"/>
</dbReference>
<protein>
    <recommendedName>
        <fullName evidence="2">SnoaL-like domain-containing protein</fullName>
    </recommendedName>
</protein>
<sequence>MYKVMTSLCITLLLAGLVCAAEPGNPTKNDQEIRKAVEEYVQAYNQGDATTLASHWSRKGEFVSASGERLKGRDKIKPALEKFLQDNKGIQLKVALYDVEFKSSDRSVAKGIALVQRQGDEPEETHFTAAFVKEDGNWKLSSVDEEESSVPFATIAQLGQLEWLLGDWVDKDEDATVETSFRWAKNYGFINGTFRVIVDGRLDVEGTQVIGWDPEAKTIRSWVFDSNGGFAEGTWSGSENRWTVKLKSILPDGRKASSVNVYSYVDPGSFTWQSIGREVNGEPLPNINPVTVVRKEVRSAVSGATR</sequence>
<dbReference type="Pfam" id="PF13474">
    <property type="entry name" value="SnoaL_3"/>
    <property type="match status" value="1"/>
</dbReference>
<gene>
    <name evidence="3" type="ordered locus">Desti_2220</name>
</gene>
<accession>I4C5S0</accession>
<dbReference type="HOGENOM" id="CLU_062216_0_0_7"/>
<evidence type="ECO:0000313" key="3">
    <source>
        <dbReference type="EMBL" id="AFM24911.1"/>
    </source>
</evidence>
<dbReference type="EMBL" id="CP003360">
    <property type="protein sequence ID" value="AFM24911.1"/>
    <property type="molecule type" value="Genomic_DNA"/>
</dbReference>
<dbReference type="InterPro" id="IPR032710">
    <property type="entry name" value="NTF2-like_dom_sf"/>
</dbReference>
<dbReference type="KEGG" id="dti:Desti_2220"/>
<dbReference type="RefSeq" id="WP_014810054.1">
    <property type="nucleotide sequence ID" value="NC_018025.1"/>
</dbReference>
<keyword evidence="1" id="KW-0732">Signal</keyword>
<dbReference type="InterPro" id="IPR011944">
    <property type="entry name" value="Steroid_delta5-4_isomerase"/>
</dbReference>
<dbReference type="SUPFAM" id="SSF54427">
    <property type="entry name" value="NTF2-like"/>
    <property type="match status" value="1"/>
</dbReference>
<dbReference type="Gene3D" id="3.10.450.50">
    <property type="match status" value="1"/>
</dbReference>
<keyword evidence="4" id="KW-1185">Reference proteome</keyword>
<dbReference type="eggNOG" id="COG4319">
    <property type="taxonomic scope" value="Bacteria"/>
</dbReference>
<feature type="domain" description="SnoaL-like" evidence="2">
    <location>
        <begin position="33"/>
        <end position="141"/>
    </location>
</feature>
<evidence type="ECO:0000256" key="1">
    <source>
        <dbReference type="SAM" id="SignalP"/>
    </source>
</evidence>
<evidence type="ECO:0000313" key="4">
    <source>
        <dbReference type="Proteomes" id="UP000006055"/>
    </source>
</evidence>
<dbReference type="Proteomes" id="UP000006055">
    <property type="component" value="Chromosome"/>
</dbReference>
<name>I4C5S0_DESTA</name>
<feature type="chain" id="PRO_5003686991" description="SnoaL-like domain-containing protein" evidence="1">
    <location>
        <begin position="21"/>
        <end position="306"/>
    </location>
</feature>
<dbReference type="STRING" id="706587.Desti_2220"/>
<feature type="signal peptide" evidence="1">
    <location>
        <begin position="1"/>
        <end position="20"/>
    </location>
</feature>
<organism evidence="3 4">
    <name type="scientific">Desulfomonile tiedjei (strain ATCC 49306 / DSM 6799 / DCB-1)</name>
    <dbReference type="NCBI Taxonomy" id="706587"/>
    <lineage>
        <taxon>Bacteria</taxon>
        <taxon>Pseudomonadati</taxon>
        <taxon>Thermodesulfobacteriota</taxon>
        <taxon>Desulfomonilia</taxon>
        <taxon>Desulfomonilales</taxon>
        <taxon>Desulfomonilaceae</taxon>
        <taxon>Desulfomonile</taxon>
    </lineage>
</organism>
<proteinExistence type="predicted"/>